<evidence type="ECO:0000313" key="1">
    <source>
        <dbReference type="EMBL" id="KAI0038890.1"/>
    </source>
</evidence>
<sequence length="77" mass="8622">MTIGEGDDKFTYRLKGIVYHGDAHFTVRLVTDNGTLWYHDGISTGKSCIEDGKISAINDIYSCRGRKASVLIYSNIY</sequence>
<evidence type="ECO:0000313" key="2">
    <source>
        <dbReference type="Proteomes" id="UP000814033"/>
    </source>
</evidence>
<organism evidence="1 2">
    <name type="scientific">Auriscalpium vulgare</name>
    <dbReference type="NCBI Taxonomy" id="40419"/>
    <lineage>
        <taxon>Eukaryota</taxon>
        <taxon>Fungi</taxon>
        <taxon>Dikarya</taxon>
        <taxon>Basidiomycota</taxon>
        <taxon>Agaricomycotina</taxon>
        <taxon>Agaricomycetes</taxon>
        <taxon>Russulales</taxon>
        <taxon>Auriscalpiaceae</taxon>
        <taxon>Auriscalpium</taxon>
    </lineage>
</organism>
<reference evidence="1" key="1">
    <citation type="submission" date="2021-02" db="EMBL/GenBank/DDBJ databases">
        <authorList>
            <consortium name="DOE Joint Genome Institute"/>
            <person name="Ahrendt S."/>
            <person name="Looney B.P."/>
            <person name="Miyauchi S."/>
            <person name="Morin E."/>
            <person name="Drula E."/>
            <person name="Courty P.E."/>
            <person name="Chicoki N."/>
            <person name="Fauchery L."/>
            <person name="Kohler A."/>
            <person name="Kuo A."/>
            <person name="Labutti K."/>
            <person name="Pangilinan J."/>
            <person name="Lipzen A."/>
            <person name="Riley R."/>
            <person name="Andreopoulos W."/>
            <person name="He G."/>
            <person name="Johnson J."/>
            <person name="Barry K.W."/>
            <person name="Grigoriev I.V."/>
            <person name="Nagy L."/>
            <person name="Hibbett D."/>
            <person name="Henrissat B."/>
            <person name="Matheny P.B."/>
            <person name="Labbe J."/>
            <person name="Martin F."/>
        </authorList>
    </citation>
    <scope>NUCLEOTIDE SEQUENCE</scope>
    <source>
        <strain evidence="1">FP105234-sp</strain>
    </source>
</reference>
<name>A0ACB8R491_9AGAM</name>
<dbReference type="EMBL" id="MU276393">
    <property type="protein sequence ID" value="KAI0038890.1"/>
    <property type="molecule type" value="Genomic_DNA"/>
</dbReference>
<proteinExistence type="predicted"/>
<keyword evidence="2" id="KW-1185">Reference proteome</keyword>
<accession>A0ACB8R491</accession>
<gene>
    <name evidence="1" type="ORF">FA95DRAFT_1504938</name>
</gene>
<reference evidence="1" key="2">
    <citation type="journal article" date="2022" name="New Phytol.">
        <title>Evolutionary transition to the ectomycorrhizal habit in the genomes of a hyperdiverse lineage of mushroom-forming fungi.</title>
        <authorList>
            <person name="Looney B."/>
            <person name="Miyauchi S."/>
            <person name="Morin E."/>
            <person name="Drula E."/>
            <person name="Courty P.E."/>
            <person name="Kohler A."/>
            <person name="Kuo A."/>
            <person name="LaButti K."/>
            <person name="Pangilinan J."/>
            <person name="Lipzen A."/>
            <person name="Riley R."/>
            <person name="Andreopoulos W."/>
            <person name="He G."/>
            <person name="Johnson J."/>
            <person name="Nolan M."/>
            <person name="Tritt A."/>
            <person name="Barry K.W."/>
            <person name="Grigoriev I.V."/>
            <person name="Nagy L.G."/>
            <person name="Hibbett D."/>
            <person name="Henrissat B."/>
            <person name="Matheny P.B."/>
            <person name="Labbe J."/>
            <person name="Martin F.M."/>
        </authorList>
    </citation>
    <scope>NUCLEOTIDE SEQUENCE</scope>
    <source>
        <strain evidence="1">FP105234-sp</strain>
    </source>
</reference>
<comment type="caution">
    <text evidence="1">The sequence shown here is derived from an EMBL/GenBank/DDBJ whole genome shotgun (WGS) entry which is preliminary data.</text>
</comment>
<dbReference type="Proteomes" id="UP000814033">
    <property type="component" value="Unassembled WGS sequence"/>
</dbReference>
<protein>
    <submittedName>
        <fullName evidence="1">Uncharacterized protein</fullName>
    </submittedName>
</protein>